<dbReference type="RefSeq" id="WP_099105665.1">
    <property type="nucleotide sequence ID" value="NZ_JAATJF010000002.1"/>
</dbReference>
<comment type="caution">
    <text evidence="14">The sequence shown here is derived from an EMBL/GenBank/DDBJ whole genome shotgun (WGS) entry which is preliminary data.</text>
</comment>
<keyword evidence="15" id="KW-1185">Reference proteome</keyword>
<accession>A0A2G0CGF9</accession>
<evidence type="ECO:0000256" key="5">
    <source>
        <dbReference type="ARBA" id="ARBA00022826"/>
    </source>
</evidence>
<sequence>MPSRSLRHRIHEIIFEADTPAGKYFDVILLGLICLSILVVMLESSADFNQTYGTLFFYIEWFLTIVFTIEYILRLWVTINPVRYALSFYGIVDILAILPSYLALFLANAQYFLIIRILRLMRVFRIFKLGQYLTEGDQLMRAVLASRNKISVFLFVVTILVIIIGSFMYLIEGGSNPGFSSIPRAVYWAIVTITTVGYGDITPQTRVGQFVSAVVMILGYAIIAVPTGIVTNEIIRTTKKVSTQVCRYCAREGHADDAIYCKYCGGRLNPAGGGRLPREIKGQ</sequence>
<feature type="transmembrane region" description="Helical" evidence="12">
    <location>
        <begin position="55"/>
        <end position="76"/>
    </location>
</feature>
<keyword evidence="2" id="KW-0813">Transport</keyword>
<proteinExistence type="predicted"/>
<keyword evidence="7" id="KW-0630">Potassium</keyword>
<keyword evidence="3" id="KW-0633">Potassium transport</keyword>
<dbReference type="GO" id="GO:0008076">
    <property type="term" value="C:voltage-gated potassium channel complex"/>
    <property type="evidence" value="ECO:0007669"/>
    <property type="project" value="InterPro"/>
</dbReference>
<feature type="domain" description="Ion transport" evidence="13">
    <location>
        <begin position="23"/>
        <end position="240"/>
    </location>
</feature>
<evidence type="ECO:0000313" key="15">
    <source>
        <dbReference type="Proteomes" id="UP000226437"/>
    </source>
</evidence>
<dbReference type="GO" id="GO:0001508">
    <property type="term" value="P:action potential"/>
    <property type="evidence" value="ECO:0007669"/>
    <property type="project" value="TreeGrafter"/>
</dbReference>
<dbReference type="AlphaFoldDB" id="A0A2G0CGF9"/>
<evidence type="ECO:0000256" key="9">
    <source>
        <dbReference type="ARBA" id="ARBA00023065"/>
    </source>
</evidence>
<dbReference type="OrthoDB" id="9799090at2"/>
<keyword evidence="4 12" id="KW-0812">Transmembrane</keyword>
<evidence type="ECO:0000256" key="2">
    <source>
        <dbReference type="ARBA" id="ARBA00022448"/>
    </source>
</evidence>
<dbReference type="Pfam" id="PF00520">
    <property type="entry name" value="Ion_trans"/>
    <property type="match status" value="1"/>
</dbReference>
<feature type="transmembrane region" description="Helical" evidence="12">
    <location>
        <begin position="210"/>
        <end position="230"/>
    </location>
</feature>
<dbReference type="Gene3D" id="1.10.287.70">
    <property type="match status" value="1"/>
</dbReference>
<dbReference type="InterPro" id="IPR005821">
    <property type="entry name" value="Ion_trans_dom"/>
</dbReference>
<evidence type="ECO:0000256" key="10">
    <source>
        <dbReference type="ARBA" id="ARBA00023136"/>
    </source>
</evidence>
<dbReference type="GO" id="GO:0005249">
    <property type="term" value="F:voltage-gated potassium channel activity"/>
    <property type="evidence" value="ECO:0007669"/>
    <property type="project" value="InterPro"/>
</dbReference>
<dbReference type="PANTHER" id="PTHR11537:SF254">
    <property type="entry name" value="POTASSIUM VOLTAGE-GATED CHANNEL PROTEIN SHAB"/>
    <property type="match status" value="1"/>
</dbReference>
<organism evidence="14 15">
    <name type="scientific">Neolewinella marina</name>
    <dbReference type="NCBI Taxonomy" id="438751"/>
    <lineage>
        <taxon>Bacteria</taxon>
        <taxon>Pseudomonadati</taxon>
        <taxon>Bacteroidota</taxon>
        <taxon>Saprospiria</taxon>
        <taxon>Saprospirales</taxon>
        <taxon>Lewinellaceae</taxon>
        <taxon>Neolewinella</taxon>
    </lineage>
</organism>
<protein>
    <submittedName>
        <fullName evidence="14">Ion transporter</fullName>
    </submittedName>
</protein>
<keyword evidence="9" id="KW-0406">Ion transport</keyword>
<name>A0A2G0CGF9_9BACT</name>
<dbReference type="SUPFAM" id="SSF81324">
    <property type="entry name" value="Voltage-gated potassium channels"/>
    <property type="match status" value="1"/>
</dbReference>
<dbReference type="PRINTS" id="PR00169">
    <property type="entry name" value="KCHANNEL"/>
</dbReference>
<evidence type="ECO:0000256" key="4">
    <source>
        <dbReference type="ARBA" id="ARBA00022692"/>
    </source>
</evidence>
<gene>
    <name evidence="14" type="ORF">CGL56_06200</name>
</gene>
<feature type="transmembrane region" description="Helical" evidence="12">
    <location>
        <begin position="88"/>
        <end position="115"/>
    </location>
</feature>
<evidence type="ECO:0000256" key="3">
    <source>
        <dbReference type="ARBA" id="ARBA00022538"/>
    </source>
</evidence>
<dbReference type="PANTHER" id="PTHR11537">
    <property type="entry name" value="VOLTAGE-GATED POTASSIUM CHANNEL"/>
    <property type="match status" value="1"/>
</dbReference>
<keyword evidence="5" id="KW-0631">Potassium channel</keyword>
<evidence type="ECO:0000259" key="13">
    <source>
        <dbReference type="Pfam" id="PF00520"/>
    </source>
</evidence>
<evidence type="ECO:0000256" key="7">
    <source>
        <dbReference type="ARBA" id="ARBA00022958"/>
    </source>
</evidence>
<dbReference type="Gene3D" id="1.20.120.350">
    <property type="entry name" value="Voltage-gated potassium channels. Chain C"/>
    <property type="match status" value="1"/>
</dbReference>
<dbReference type="Proteomes" id="UP000226437">
    <property type="component" value="Unassembled WGS sequence"/>
</dbReference>
<comment type="subcellular location">
    <subcellularLocation>
        <location evidence="1">Membrane</location>
        <topology evidence="1">Multi-pass membrane protein</topology>
    </subcellularLocation>
</comment>
<evidence type="ECO:0000313" key="14">
    <source>
        <dbReference type="EMBL" id="PHK99048.1"/>
    </source>
</evidence>
<reference evidence="14 15" key="1">
    <citation type="submission" date="2017-10" db="EMBL/GenBank/DDBJ databases">
        <title>The draft genome sequence of Lewinella marina KCTC 32374.</title>
        <authorList>
            <person name="Wang K."/>
        </authorList>
    </citation>
    <scope>NUCLEOTIDE SEQUENCE [LARGE SCALE GENOMIC DNA]</scope>
    <source>
        <strain evidence="14 15">MKG-38</strain>
    </source>
</reference>
<dbReference type="InterPro" id="IPR028325">
    <property type="entry name" value="VG_K_chnl"/>
</dbReference>
<evidence type="ECO:0000256" key="8">
    <source>
        <dbReference type="ARBA" id="ARBA00022989"/>
    </source>
</evidence>
<keyword evidence="10 12" id="KW-0472">Membrane</keyword>
<evidence type="ECO:0000256" key="1">
    <source>
        <dbReference type="ARBA" id="ARBA00004141"/>
    </source>
</evidence>
<feature type="transmembrane region" description="Helical" evidence="12">
    <location>
        <begin position="150"/>
        <end position="171"/>
    </location>
</feature>
<evidence type="ECO:0000256" key="12">
    <source>
        <dbReference type="SAM" id="Phobius"/>
    </source>
</evidence>
<evidence type="ECO:0000256" key="6">
    <source>
        <dbReference type="ARBA" id="ARBA00022882"/>
    </source>
</evidence>
<keyword evidence="11" id="KW-0407">Ion channel</keyword>
<keyword evidence="6" id="KW-0851">Voltage-gated channel</keyword>
<dbReference type="InterPro" id="IPR027359">
    <property type="entry name" value="Volt_channel_dom_sf"/>
</dbReference>
<dbReference type="EMBL" id="PDLO01000002">
    <property type="protein sequence ID" value="PHK99048.1"/>
    <property type="molecule type" value="Genomic_DNA"/>
</dbReference>
<evidence type="ECO:0000256" key="11">
    <source>
        <dbReference type="ARBA" id="ARBA00023303"/>
    </source>
</evidence>
<feature type="transmembrane region" description="Helical" evidence="12">
    <location>
        <begin position="24"/>
        <end position="43"/>
    </location>
</feature>
<keyword evidence="8 12" id="KW-1133">Transmembrane helix</keyword>